<organism evidence="1">
    <name type="scientific">Desulfitobacterium hafniense</name>
    <name type="common">Desulfitobacterium frappieri</name>
    <dbReference type="NCBI Taxonomy" id="49338"/>
    <lineage>
        <taxon>Bacteria</taxon>
        <taxon>Bacillati</taxon>
        <taxon>Bacillota</taxon>
        <taxon>Clostridia</taxon>
        <taxon>Eubacteriales</taxon>
        <taxon>Desulfitobacteriaceae</taxon>
        <taxon>Desulfitobacterium</taxon>
    </lineage>
</organism>
<dbReference type="EMBL" id="LK996017">
    <property type="protein sequence ID" value="CDX03840.1"/>
    <property type="molecule type" value="Genomic_DNA"/>
</dbReference>
<accession>A0A098B648</accession>
<name>A0A098B648_DESHA</name>
<proteinExistence type="predicted"/>
<dbReference type="AlphaFoldDB" id="A0A098B648"/>
<dbReference type="PATRIC" id="fig|49338.4.peg.4249"/>
<protein>
    <submittedName>
        <fullName evidence="1">Uncharacterized protein</fullName>
    </submittedName>
</protein>
<reference evidence="1" key="1">
    <citation type="submission" date="2014-07" db="EMBL/GenBank/DDBJ databases">
        <authorList>
            <person name="Hornung V.Bastian."/>
        </authorList>
    </citation>
    <scope>NUCLEOTIDE SEQUENCE</scope>
    <source>
        <strain evidence="1">PCE-S</strain>
    </source>
</reference>
<gene>
    <name evidence="1" type="ORF">DPCES_3954</name>
</gene>
<evidence type="ECO:0000313" key="1">
    <source>
        <dbReference type="EMBL" id="CDX03840.1"/>
    </source>
</evidence>
<sequence>MCSFTWPLGKDFSEGLKFDTCFFLGRASWLLEGMNFSISKAAELLQEGGFVGGMPVGGTVRVICAENPHGVRVFSVLCYNREYEKR</sequence>